<keyword evidence="1" id="KW-0472">Membrane</keyword>
<feature type="transmembrane region" description="Helical" evidence="1">
    <location>
        <begin position="26"/>
        <end position="46"/>
    </location>
</feature>
<keyword evidence="1" id="KW-1133">Transmembrane helix</keyword>
<keyword evidence="3" id="KW-1185">Reference proteome</keyword>
<dbReference type="RefSeq" id="WP_056135583.1">
    <property type="nucleotide sequence ID" value="NZ_CP168562.1"/>
</dbReference>
<protein>
    <submittedName>
        <fullName evidence="2">Flp family type IVb pilin</fullName>
    </submittedName>
</protein>
<evidence type="ECO:0000313" key="3">
    <source>
        <dbReference type="Proteomes" id="UP000443353"/>
    </source>
</evidence>
<dbReference type="EMBL" id="WSES01000002">
    <property type="protein sequence ID" value="MVW59370.1"/>
    <property type="molecule type" value="Genomic_DNA"/>
</dbReference>
<reference evidence="2 3" key="1">
    <citation type="submission" date="2019-12" db="EMBL/GenBank/DDBJ databases">
        <authorList>
            <person name="Li C."/>
            <person name="Zhao J."/>
        </authorList>
    </citation>
    <scope>NUCLEOTIDE SEQUENCE [LARGE SCALE GENOMIC DNA]</scope>
    <source>
        <strain evidence="2 3">NEAU-DD11</strain>
    </source>
</reference>
<comment type="caution">
    <text evidence="2">The sequence shown here is derived from an EMBL/GenBank/DDBJ whole genome shotgun (WGS) entry which is preliminary data.</text>
</comment>
<evidence type="ECO:0000313" key="2">
    <source>
        <dbReference type="EMBL" id="MVW59370.1"/>
    </source>
</evidence>
<dbReference type="AlphaFoldDB" id="A0A7X3FWJ6"/>
<gene>
    <name evidence="2" type="ORF">GPY61_05465</name>
</gene>
<evidence type="ECO:0000256" key="1">
    <source>
        <dbReference type="SAM" id="Phobius"/>
    </source>
</evidence>
<proteinExistence type="predicted"/>
<organism evidence="2 3">
    <name type="scientific">Massilia cellulosiltytica</name>
    <dbReference type="NCBI Taxonomy" id="2683234"/>
    <lineage>
        <taxon>Bacteria</taxon>
        <taxon>Pseudomonadati</taxon>
        <taxon>Pseudomonadota</taxon>
        <taxon>Betaproteobacteria</taxon>
        <taxon>Burkholderiales</taxon>
        <taxon>Oxalobacteraceae</taxon>
        <taxon>Telluria group</taxon>
        <taxon>Massilia</taxon>
    </lineage>
</organism>
<dbReference type="Proteomes" id="UP000443353">
    <property type="component" value="Unassembled WGS sequence"/>
</dbReference>
<sequence>MDILHTVKTLAADFAREEEGSQVVEYGLIIALVSIALAVGLSKIAGTSAFSALATKVGTCLSGTCS</sequence>
<keyword evidence="1" id="KW-0812">Transmembrane</keyword>
<name>A0A7X3FWJ6_9BURK</name>
<accession>A0A7X3FWJ6</accession>